<dbReference type="AlphaFoldDB" id="A0A8S9M6J9"/>
<dbReference type="EMBL" id="QGKY02000089">
    <property type="protein sequence ID" value="KAF2615724.1"/>
    <property type="molecule type" value="Genomic_DNA"/>
</dbReference>
<reference evidence="1" key="1">
    <citation type="submission" date="2019-12" db="EMBL/GenBank/DDBJ databases">
        <title>Genome sequencing and annotation of Brassica cretica.</title>
        <authorList>
            <person name="Studholme D.J."/>
            <person name="Sarris P.F."/>
        </authorList>
    </citation>
    <scope>NUCLEOTIDE SEQUENCE</scope>
    <source>
        <strain evidence="1">PFS-102/07</strain>
        <tissue evidence="1">Leaf</tissue>
    </source>
</reference>
<proteinExistence type="predicted"/>
<gene>
    <name evidence="1" type="ORF">F2Q70_00008897</name>
</gene>
<dbReference type="Gene3D" id="3.10.20.90">
    <property type="entry name" value="Phosphatidylinositol 3-kinase Catalytic Subunit, Chain A, domain 1"/>
    <property type="match status" value="1"/>
</dbReference>
<accession>A0A8S9M6J9</accession>
<protein>
    <submittedName>
        <fullName evidence="1">Uncharacterized protein</fullName>
    </submittedName>
</protein>
<comment type="caution">
    <text evidence="1">The sequence shown here is derived from an EMBL/GenBank/DDBJ whole genome shotgun (WGS) entry which is preliminary data.</text>
</comment>
<organism evidence="1">
    <name type="scientific">Brassica cretica</name>
    <name type="common">Mustard</name>
    <dbReference type="NCBI Taxonomy" id="69181"/>
    <lineage>
        <taxon>Eukaryota</taxon>
        <taxon>Viridiplantae</taxon>
        <taxon>Streptophyta</taxon>
        <taxon>Embryophyta</taxon>
        <taxon>Tracheophyta</taxon>
        <taxon>Spermatophyta</taxon>
        <taxon>Magnoliopsida</taxon>
        <taxon>eudicotyledons</taxon>
        <taxon>Gunneridae</taxon>
        <taxon>Pentapetalae</taxon>
        <taxon>rosids</taxon>
        <taxon>malvids</taxon>
        <taxon>Brassicales</taxon>
        <taxon>Brassicaceae</taxon>
        <taxon>Brassiceae</taxon>
        <taxon>Brassica</taxon>
    </lineage>
</organism>
<evidence type="ECO:0000313" key="1">
    <source>
        <dbReference type="EMBL" id="KAF2615724.1"/>
    </source>
</evidence>
<sequence>MQGTAVGRAVDLTLLRSYDELIRDDPWNEFCKMAKKLFIYSSDEVKKMSSKSSLDDEGTIINLEPDQRIANL</sequence>
<name>A0A8S9M6J9_BRACR</name>